<feature type="compositionally biased region" description="Low complexity" evidence="6">
    <location>
        <begin position="243"/>
        <end position="276"/>
    </location>
</feature>
<dbReference type="GeneID" id="100368178"/>
<organism evidence="9 10">
    <name type="scientific">Saccoglossus kowalevskii</name>
    <name type="common">Acorn worm</name>
    <dbReference type="NCBI Taxonomy" id="10224"/>
    <lineage>
        <taxon>Eukaryota</taxon>
        <taxon>Metazoa</taxon>
        <taxon>Hemichordata</taxon>
        <taxon>Enteropneusta</taxon>
        <taxon>Harrimaniidae</taxon>
        <taxon>Saccoglossus</taxon>
    </lineage>
</organism>
<dbReference type="SUPFAM" id="SSF50249">
    <property type="entry name" value="Nucleic acid-binding proteins"/>
    <property type="match status" value="2"/>
</dbReference>
<dbReference type="Pfam" id="PF13087">
    <property type="entry name" value="AAA_12"/>
    <property type="match status" value="1"/>
</dbReference>
<evidence type="ECO:0000259" key="8">
    <source>
        <dbReference type="SMART" id="SM00955"/>
    </source>
</evidence>
<dbReference type="RefSeq" id="XP_006816017.1">
    <property type="nucleotide sequence ID" value="XM_006815954.1"/>
</dbReference>
<feature type="domain" description="AAA+ ATPase" evidence="7">
    <location>
        <begin position="893"/>
        <end position="1027"/>
    </location>
</feature>
<dbReference type="InterPro" id="IPR041679">
    <property type="entry name" value="DNA2/NAM7-like_C"/>
</dbReference>
<dbReference type="CDD" id="cd18808">
    <property type="entry name" value="SF1_C_Upf1"/>
    <property type="match status" value="1"/>
</dbReference>
<gene>
    <name evidence="10" type="primary">LOC100368178</name>
</gene>
<keyword evidence="4" id="KW-0347">Helicase</keyword>
<comment type="similarity">
    <text evidence="1">Belongs to the DNA2/NAM7 helicase family.</text>
</comment>
<dbReference type="InterPro" id="IPR027417">
    <property type="entry name" value="P-loop_NTPase"/>
</dbReference>
<feature type="domain" description="AAA+ ATPase" evidence="7">
    <location>
        <begin position="2454"/>
        <end position="2691"/>
    </location>
</feature>
<feature type="region of interest" description="Disordered" evidence="6">
    <location>
        <begin position="168"/>
        <end position="294"/>
    </location>
</feature>
<dbReference type="Pfam" id="PF00270">
    <property type="entry name" value="DEAD"/>
    <property type="match status" value="1"/>
</dbReference>
<dbReference type="PANTHER" id="PTHR43788:SF16">
    <property type="entry name" value="HELICASE WITH ZINC FINGER 2"/>
    <property type="match status" value="1"/>
</dbReference>
<dbReference type="Gene3D" id="3.40.50.300">
    <property type="entry name" value="P-loop containing nucleotide triphosphate hydrolases"/>
    <property type="match status" value="4"/>
</dbReference>
<dbReference type="InterPro" id="IPR001900">
    <property type="entry name" value="RNase_II/R"/>
</dbReference>
<keyword evidence="3" id="KW-0378">Hydrolase</keyword>
<evidence type="ECO:0000313" key="9">
    <source>
        <dbReference type="Proteomes" id="UP000694865"/>
    </source>
</evidence>
<dbReference type="InterPro" id="IPR012340">
    <property type="entry name" value="NA-bd_OB-fold"/>
</dbReference>
<dbReference type="Pfam" id="PF13086">
    <property type="entry name" value="AAA_11"/>
    <property type="match status" value="1"/>
</dbReference>
<dbReference type="InterPro" id="IPR022966">
    <property type="entry name" value="RNase_II/R_CS"/>
</dbReference>
<dbReference type="PANTHER" id="PTHR43788">
    <property type="entry name" value="DNA2/NAM7 HELICASE FAMILY MEMBER"/>
    <property type="match status" value="1"/>
</dbReference>
<proteinExistence type="inferred from homology"/>
<protein>
    <submittedName>
        <fullName evidence="10">Helicase with zinc finger domain 2-like</fullName>
    </submittedName>
</protein>
<feature type="compositionally biased region" description="Basic residues" evidence="6">
    <location>
        <begin position="168"/>
        <end position="177"/>
    </location>
</feature>
<evidence type="ECO:0000256" key="3">
    <source>
        <dbReference type="ARBA" id="ARBA00022801"/>
    </source>
</evidence>
<dbReference type="InterPro" id="IPR047187">
    <property type="entry name" value="SF1_C_Upf1"/>
</dbReference>
<dbReference type="PROSITE" id="PS01175">
    <property type="entry name" value="RIBONUCLEASE_II"/>
    <property type="match status" value="1"/>
</dbReference>
<dbReference type="InterPro" id="IPR011545">
    <property type="entry name" value="DEAD/DEAH_box_helicase_dom"/>
</dbReference>
<evidence type="ECO:0000256" key="6">
    <source>
        <dbReference type="SAM" id="MobiDB-lite"/>
    </source>
</evidence>
<evidence type="ECO:0000256" key="2">
    <source>
        <dbReference type="ARBA" id="ARBA00022741"/>
    </source>
</evidence>
<dbReference type="Pfam" id="PF00773">
    <property type="entry name" value="RNB"/>
    <property type="match status" value="1"/>
</dbReference>
<dbReference type="InterPro" id="IPR050534">
    <property type="entry name" value="Coronavir_polyprotein_1ab"/>
</dbReference>
<evidence type="ECO:0000259" key="7">
    <source>
        <dbReference type="SMART" id="SM00382"/>
    </source>
</evidence>
<dbReference type="InterPro" id="IPR056787">
    <property type="entry name" value="OB_HELZ2"/>
</dbReference>
<dbReference type="Pfam" id="PF25049">
    <property type="entry name" value="OB_HELZ2"/>
    <property type="match status" value="1"/>
</dbReference>
<accession>A0ABM0M7M6</accession>
<dbReference type="Proteomes" id="UP000694865">
    <property type="component" value="Unplaced"/>
</dbReference>
<evidence type="ECO:0000313" key="10">
    <source>
        <dbReference type="RefSeq" id="XP_006816017.1"/>
    </source>
</evidence>
<reference evidence="10" key="1">
    <citation type="submission" date="2025-08" db="UniProtKB">
        <authorList>
            <consortium name="RefSeq"/>
        </authorList>
    </citation>
    <scope>IDENTIFICATION</scope>
    <source>
        <tissue evidence="10">Testes</tissue>
    </source>
</reference>
<evidence type="ECO:0000256" key="1">
    <source>
        <dbReference type="ARBA" id="ARBA00007913"/>
    </source>
</evidence>
<name>A0ABM0M7M6_SACKO</name>
<dbReference type="SMART" id="SM00382">
    <property type="entry name" value="AAA"/>
    <property type="match status" value="2"/>
</dbReference>
<feature type="domain" description="RNB" evidence="8">
    <location>
        <begin position="1604"/>
        <end position="1955"/>
    </location>
</feature>
<keyword evidence="5" id="KW-0067">ATP-binding</keyword>
<evidence type="ECO:0000256" key="5">
    <source>
        <dbReference type="ARBA" id="ARBA00022840"/>
    </source>
</evidence>
<evidence type="ECO:0000256" key="4">
    <source>
        <dbReference type="ARBA" id="ARBA00022806"/>
    </source>
</evidence>
<keyword evidence="9" id="KW-1185">Reference proteome</keyword>
<sequence>MDDKRLKRLNQIDVIKSLIARRVPADKLKPHLAKFLQLLEQEGDALYEEENFIEAWKYYNEVLIFTRRELLRLDQRNADMLLLSARVCVQLGVTYDACIYMKRSEKILGEQDPAVLELKSSIEMAYRDIHGNEIDWHGLYDFGRLHTGEIGNEDCEKDELLEMRQAVWKRKKTKKRSSSPVDDDGPITIDIPKNGQICDNMPKKIDHKPYSNSTPIREETHLRKSPTKSGNKSRSKSRRRNNIRVNNAASNSGESSKSGNISESDSVISSSSASSSRPQLRVVGGTRNQSPFMTRKPSELKGIETIKQALPYPMKFVCLTCWRRDGQQCVRSQVNPDCCENLNETHLWNMDNKACLVKCTKSERLKWMRIRPLVNGVSKISGICRFAANCPEEKTCSHPHSNEEIRVWKFQLTNNVFTLGQLEEVIISSSDRKIGDNLVDGSSLHYSDGNDGETSIRHERIPKLEAVMHSVPRIFCVTCPSKRFSSYRHLDAHRRSIEHRRRQHIDSDRFWCYRPPPWGVDNISELQLCPNIGDTDVNTVLCPYAHSDDELKEWKDRVHYRHIKKLKQKRNSKSVYLGGILTAIQQTVDLHSVIKEDLCGVIVNTTTSDLVELSERVCDTFMHTLSLNISSKEKQLNKVGLLLDPCRQFFTFVDNAGNPIDDQVIDGDGTMCENSVYRINVQFSSVHEGVYHQWVICDFGEHPLLVKRLAVHAGKIHLTEDDVDVKSVLIDFFNDPISHGCHTSNGQDVVPVAQHECPYYKFQMISWWDYQLFRNGNFSDSSYSHFNEQRRQLCLKEMVLLNPVLRNNNYCFYIPEREFPEKVPLTSADANSSFQSIWNGLDSLTVDDRHFKTVMETATIPSDTQQEGYIYGYNLDKIQTKVLLTICSKLTEPCSPLMVLGPTGSGKTTVIDIATAILLEQRIRNNNKHAILISTSTISCASVHLANIIKYVKKYKYQDTIRLMLPKGTPLNVIDEPLQRYSLTWEEAKKEHVTRWRIIITTANNCHSLLSHGMANRFTHVFIDEADQIDYQSIIPCQALASSIGKTIIVGDLAQKIETVLPCNFGGKSAIVSFLYHYSITPLCLKRVYRYTESIRRFLNTHMYPNIKIVGNAESSIDDVTEPIHAIIPQIQGNEPRNWISDITGRVSQLYHDWPEEWGQFKEKSIGIIVECHDQIYSLHMEFTSKGMPIVVNTLKEFQGKEFVVIILSLSAQPIIGTHNMDLLVYSMSRAQKKFYVAYPDPIDSDNILKHCNDTHSLQHLASVDNCKSVTPILGPLDAKITSIYNAQDNSFTCNEDGNTNSEVFILETYFFQGESRLNERLSDDDDDDDYNYLSEEGSNDYSDYNSEEDESLFNPYLGDEHLHSYEDVLFKELPKYDLEKMLASQSDKYKRCRLETWLQEQDRVTLLDEEPDFEIRIPNKLKRGRALNQDTVVIELMDENRKELHEMGDDKDDTKIKYGKVVGILERHEEPRMKKIACMLDEHSDNLLVPINGNFPKMSWHKGQQWKETNKHAVCLPIYRITRFQNFELDHIEEVTTSERSQKIFIARFLNWNVNKRYPLCVAVDVLPMGNTLENGLNILKAKYDVKDNKTTLEPNAESHSVRRDLCAIPTFTIDPSDARDLDDALSLEKLENGNFRIGVHIADVASHVPVDSSADMAARKRGTSYYPPEERPIHMLPRSLSEITCSLQPNTEKNALSHLFEVNTAGHVLSQDIIQTKIKPVHQLSYEEAERIITSGNIQDEFHEISSQLVSLNELAQKMRRQRLGMAYLLTESGSYGEEPHTTPFAQQLVEEMMIMTNKEVAKMLVAKYPSCTPLRRQLKPQNKHFEQWLDSFDNVLECSINISSKPSISANMVNGEFVIMDKVWEAIKDAHSDGSIKALKQIAFEDQNFPQLFLMAVHFYGIQEKAEYVCSDPDKTKLHFTLNCPVYVRCTSPIRRYMDLVIQRMVIAAIHGDESPYNKEEIVKMCTMCNQTEDKQKCFESDCRALKFALKVHNTPLKAMAVVETANDSSIDLQIPRVRSIPSSERKIPLSLMNVSTHPKYDEAAELLSLSWSEHIYDSKLSENNVAEPTTRNNTTIQLQRMRHTFATSTETWYNFIMSVLHGNQHNSRRLITQLEQERRKCNRENAVTHDISSERIDKKGNRIDPCCFTGNFRMSDVLELQIGGHYSRGILSPSIESVKLSVDFDICIEHRKDAVGCFSVNAEKKMPPLRNRHGWKINNYQNRWFPILSMSAAESAVRHNENIFIKSLLVTWSVSSQGEYIGTFFLPSNFCESRHITTFRESYGDQGHDYICVKCQQSSVNKEDTKFTNGDTLFFDKNFCWIAHCVVSGVQVKKKDDSNDEIIIVDMKLKSTSVNILEQRLTSEQSSVELICTVEIIKKSIPDRRVQDTVRMLGDSTDFVQQIALGHPPKSPIPRQQSLRRLVMKVSTNRREGLPSLNQDQIHAIKMSLENKFTIVQGPPGTGKSYTAANLANAFVLSNRDEPSMKGGRILYCAPSNKAVDVAAGIILKRFDMNTIRMYSKSMEGKDYPVPGLTDITRYKRGNNAESNPALDDIALHRVIRKASSKCGKEIREFDSRFRNAIPQSKQDIENYKALIKKAEKDALIGCDVILCTCSEAASKRLDKLGILQCIIDEAGMCTEPETLVPLVRAKPEQVVLIGDHRQLQPIVPHNLSSQMGLGVSLLERYCDENHFIRLKMQYRMHDAICEFPNSQFYDGELETAETVLKRSQFKTTMDGVWPGGKHVPTVFCHCVGREESLKVTTDEGSEQSKKNLQEVKDVVRIAKIMSKRYSLRTSRIQILSQYRAQCHEIKGELKRANCQSIGVNSVIGFQGSEQDYIILSTVRSLPQREIEERPTKGWLKKNLGFVTDEHQINVALTRARKGLIIIGNANLLRTDHNWRKLLEEYRRKNCCVDARNFPSPET</sequence>
<dbReference type="InterPro" id="IPR041677">
    <property type="entry name" value="DNA2/NAM7_AAA_11"/>
</dbReference>
<keyword evidence="2" id="KW-0547">Nucleotide-binding</keyword>
<dbReference type="InterPro" id="IPR003593">
    <property type="entry name" value="AAA+_ATPase"/>
</dbReference>
<dbReference type="SUPFAM" id="SSF52540">
    <property type="entry name" value="P-loop containing nucleoside triphosphate hydrolases"/>
    <property type="match status" value="2"/>
</dbReference>
<feature type="region of interest" description="Disordered" evidence="6">
    <location>
        <begin position="1320"/>
        <end position="1350"/>
    </location>
</feature>
<feature type="compositionally biased region" description="Basic residues" evidence="6">
    <location>
        <begin position="223"/>
        <end position="242"/>
    </location>
</feature>
<dbReference type="SMART" id="SM00955">
    <property type="entry name" value="RNB"/>
    <property type="match status" value="1"/>
</dbReference>